<dbReference type="PROSITE" id="PS50835">
    <property type="entry name" value="IG_LIKE"/>
    <property type="match status" value="1"/>
</dbReference>
<dbReference type="Gene3D" id="2.60.40.10">
    <property type="entry name" value="Immunoglobulins"/>
    <property type="match status" value="1"/>
</dbReference>
<dbReference type="GO" id="GO:0070234">
    <property type="term" value="P:positive regulation of T cell apoptotic process"/>
    <property type="evidence" value="ECO:0007669"/>
    <property type="project" value="TreeGrafter"/>
</dbReference>
<dbReference type="InterPro" id="IPR013106">
    <property type="entry name" value="Ig_V-set"/>
</dbReference>
<gene>
    <name evidence="4" type="ORF">KIL84_022974</name>
</gene>
<evidence type="ECO:0000313" key="4">
    <source>
        <dbReference type="EMBL" id="KAH1165415.1"/>
    </source>
</evidence>
<dbReference type="InterPro" id="IPR007110">
    <property type="entry name" value="Ig-like_dom"/>
</dbReference>
<evidence type="ECO:0000256" key="1">
    <source>
        <dbReference type="SAM" id="MobiDB-lite"/>
    </source>
</evidence>
<sequence>MARGNLLRLLGAERGSRAGRSCRAVSEKEEGKDGGGWQGGFPSQAEMGTFHFHFCFGCSQSTATVQPPGEQCRWDTRHEVAWPGRKPPERPPATQHRHSSLDPDWCVARAGEEADPQRAPGPSKATPGTMLVIVVGICALLLTCRPVLLLSQLVTFSPETLSMPAGDTASFFCNISTANFPQFDYSLNWYKKINSSHTQKIAELNGNEHKNQEKFLLVNHTSSVEIKIRYLNENDSGEYFCGLIAFSSPKGIPTTVPSVTVDDPVDDFKVPVIIGLIIAGAVLLGLITYVLFIITRRTGGQQKPQRENALLQKEQVTTYTVDYGVLEFQQDEHTEAPVESYPPDNTEYAVIVFPEEKPVTPERGKKTKHQRTCQI</sequence>
<feature type="domain" description="Ig-like" evidence="3">
    <location>
        <begin position="146"/>
        <end position="241"/>
    </location>
</feature>
<dbReference type="InterPro" id="IPR042379">
    <property type="entry name" value="PDCD1"/>
</dbReference>
<keyword evidence="2" id="KW-0472">Membrane</keyword>
<reference evidence="4" key="1">
    <citation type="submission" date="2021-09" db="EMBL/GenBank/DDBJ databases">
        <title>The genome of Mauremys mutica provides insights into the evolution of semi-aquatic lifestyle.</title>
        <authorList>
            <person name="Gong S."/>
            <person name="Gao Y."/>
        </authorList>
    </citation>
    <scope>NUCLEOTIDE SEQUENCE</scope>
    <source>
        <strain evidence="4">MM-2020</strain>
        <tissue evidence="4">Muscle</tissue>
    </source>
</reference>
<dbReference type="PANTHER" id="PTHR15264:SF2">
    <property type="entry name" value="PROGRAMMED CELL DEATH PROTEIN 1"/>
    <property type="match status" value="1"/>
</dbReference>
<feature type="transmembrane region" description="Helical" evidence="2">
    <location>
        <begin position="272"/>
        <end position="294"/>
    </location>
</feature>
<evidence type="ECO:0000256" key="2">
    <source>
        <dbReference type="SAM" id="Phobius"/>
    </source>
</evidence>
<accession>A0A9D3WRN6</accession>
<protein>
    <recommendedName>
        <fullName evidence="3">Ig-like domain-containing protein</fullName>
    </recommendedName>
</protein>
<dbReference type="InterPro" id="IPR003599">
    <property type="entry name" value="Ig_sub"/>
</dbReference>
<dbReference type="InterPro" id="IPR036179">
    <property type="entry name" value="Ig-like_dom_sf"/>
</dbReference>
<dbReference type="PANTHER" id="PTHR15264">
    <property type="entry name" value="PROGRAMMED CELL DEATH PROTEIN 1"/>
    <property type="match status" value="1"/>
</dbReference>
<evidence type="ECO:0000259" key="3">
    <source>
        <dbReference type="PROSITE" id="PS50835"/>
    </source>
</evidence>
<comment type="caution">
    <text evidence="4">The sequence shown here is derived from an EMBL/GenBank/DDBJ whole genome shotgun (WGS) entry which is preliminary data.</text>
</comment>
<dbReference type="Proteomes" id="UP000827986">
    <property type="component" value="Unassembled WGS sequence"/>
</dbReference>
<dbReference type="EMBL" id="JAHDVG010000488">
    <property type="protein sequence ID" value="KAH1165415.1"/>
    <property type="molecule type" value="Genomic_DNA"/>
</dbReference>
<dbReference type="SMART" id="SM00409">
    <property type="entry name" value="IG"/>
    <property type="match status" value="1"/>
</dbReference>
<dbReference type="InterPro" id="IPR013783">
    <property type="entry name" value="Ig-like_fold"/>
</dbReference>
<feature type="transmembrane region" description="Helical" evidence="2">
    <location>
        <begin position="128"/>
        <end position="148"/>
    </location>
</feature>
<organism evidence="4 5">
    <name type="scientific">Mauremys mutica</name>
    <name type="common">yellowpond turtle</name>
    <dbReference type="NCBI Taxonomy" id="74926"/>
    <lineage>
        <taxon>Eukaryota</taxon>
        <taxon>Metazoa</taxon>
        <taxon>Chordata</taxon>
        <taxon>Craniata</taxon>
        <taxon>Vertebrata</taxon>
        <taxon>Euteleostomi</taxon>
        <taxon>Archelosauria</taxon>
        <taxon>Testudinata</taxon>
        <taxon>Testudines</taxon>
        <taxon>Cryptodira</taxon>
        <taxon>Durocryptodira</taxon>
        <taxon>Testudinoidea</taxon>
        <taxon>Geoemydidae</taxon>
        <taxon>Geoemydinae</taxon>
        <taxon>Mauremys</taxon>
    </lineage>
</organism>
<keyword evidence="2" id="KW-1133">Transmembrane helix</keyword>
<dbReference type="AlphaFoldDB" id="A0A9D3WRN6"/>
<proteinExistence type="predicted"/>
<feature type="region of interest" description="Disordered" evidence="1">
    <location>
        <begin position="80"/>
        <end position="100"/>
    </location>
</feature>
<keyword evidence="5" id="KW-1185">Reference proteome</keyword>
<dbReference type="GO" id="GO:0009897">
    <property type="term" value="C:external side of plasma membrane"/>
    <property type="evidence" value="ECO:0007669"/>
    <property type="project" value="TreeGrafter"/>
</dbReference>
<feature type="region of interest" description="Disordered" evidence="1">
    <location>
        <begin position="18"/>
        <end position="42"/>
    </location>
</feature>
<dbReference type="GO" id="GO:0050777">
    <property type="term" value="P:negative regulation of immune response"/>
    <property type="evidence" value="ECO:0007669"/>
    <property type="project" value="InterPro"/>
</dbReference>
<dbReference type="Pfam" id="PF07686">
    <property type="entry name" value="V-set"/>
    <property type="match status" value="1"/>
</dbReference>
<dbReference type="SUPFAM" id="SSF48726">
    <property type="entry name" value="Immunoglobulin"/>
    <property type="match status" value="1"/>
</dbReference>
<name>A0A9D3WRN6_9SAUR</name>
<keyword evidence="2" id="KW-0812">Transmembrane</keyword>
<evidence type="ECO:0000313" key="5">
    <source>
        <dbReference type="Proteomes" id="UP000827986"/>
    </source>
</evidence>